<dbReference type="InterPro" id="IPR015421">
    <property type="entry name" value="PyrdxlP-dep_Trfase_major"/>
</dbReference>
<feature type="domain" description="Aminotransferase class V" evidence="1">
    <location>
        <begin position="27"/>
        <end position="395"/>
    </location>
</feature>
<dbReference type="Gene3D" id="3.90.1150.10">
    <property type="entry name" value="Aspartate Aminotransferase, domain 1"/>
    <property type="match status" value="1"/>
</dbReference>
<dbReference type="PANTHER" id="PTHR43586">
    <property type="entry name" value="CYSTEINE DESULFURASE"/>
    <property type="match status" value="1"/>
</dbReference>
<evidence type="ECO:0000313" key="2">
    <source>
        <dbReference type="EMBL" id="CAA9341093.1"/>
    </source>
</evidence>
<dbReference type="SUPFAM" id="SSF53383">
    <property type="entry name" value="PLP-dependent transferases"/>
    <property type="match status" value="1"/>
</dbReference>
<dbReference type="InterPro" id="IPR011340">
    <property type="entry name" value="Cys_dSase-rel"/>
</dbReference>
<gene>
    <name evidence="2" type="ORF">AVDCRST_MAG16-1828</name>
</gene>
<protein>
    <submittedName>
        <fullName evidence="2">Cysteine desulfurase</fullName>
        <ecNumber evidence="2">2.8.1.7</ecNumber>
    </submittedName>
</protein>
<reference evidence="2" key="1">
    <citation type="submission" date="2020-02" db="EMBL/GenBank/DDBJ databases">
        <authorList>
            <person name="Meier V. D."/>
        </authorList>
    </citation>
    <scope>NUCLEOTIDE SEQUENCE</scope>
    <source>
        <strain evidence="2">AVDCRST_MAG16</strain>
    </source>
</reference>
<dbReference type="InterPro" id="IPR015422">
    <property type="entry name" value="PyrdxlP-dep_Trfase_small"/>
</dbReference>
<dbReference type="Pfam" id="PF00266">
    <property type="entry name" value="Aminotran_5"/>
    <property type="match status" value="1"/>
</dbReference>
<dbReference type="PANTHER" id="PTHR43586:SF21">
    <property type="entry name" value="PYRIDOXAL PHOSPHATE (PLP)-DEPENDENT ASPARTATE AMINOTRANSFERASE SUPERFAMILY"/>
    <property type="match status" value="1"/>
</dbReference>
<keyword evidence="2" id="KW-0808">Transferase</keyword>
<organism evidence="2">
    <name type="scientific">uncultured Frankineae bacterium</name>
    <dbReference type="NCBI Taxonomy" id="437475"/>
    <lineage>
        <taxon>Bacteria</taxon>
        <taxon>Bacillati</taxon>
        <taxon>Actinomycetota</taxon>
        <taxon>Actinomycetes</taxon>
        <taxon>Frankiales</taxon>
        <taxon>environmental samples</taxon>
    </lineage>
</organism>
<name>A0A6J4LTA9_9ACTN</name>
<dbReference type="Gene3D" id="3.40.640.10">
    <property type="entry name" value="Type I PLP-dependent aspartate aminotransferase-like (Major domain)"/>
    <property type="match status" value="1"/>
</dbReference>
<proteinExistence type="predicted"/>
<dbReference type="InterPro" id="IPR000192">
    <property type="entry name" value="Aminotrans_V_dom"/>
</dbReference>
<evidence type="ECO:0000259" key="1">
    <source>
        <dbReference type="Pfam" id="PF00266"/>
    </source>
</evidence>
<dbReference type="InterPro" id="IPR015424">
    <property type="entry name" value="PyrdxlP-dep_Trfase"/>
</dbReference>
<accession>A0A6J4LTA9</accession>
<dbReference type="EMBL" id="CADCUE010000162">
    <property type="protein sequence ID" value="CAA9341093.1"/>
    <property type="molecule type" value="Genomic_DNA"/>
</dbReference>
<dbReference type="NCBIfam" id="TIGR01976">
    <property type="entry name" value="am_tr_V_VC1184"/>
    <property type="match status" value="1"/>
</dbReference>
<dbReference type="AlphaFoldDB" id="A0A6J4LTA9"/>
<sequence>MTSTALPLDVSAVRADFPALAEGLAHFDGPGGTQVPAAVSDAVAGAMRSALSNRHGPFASSRRSDAVVDAAREAVADLVGGDPAGVVLGQSMTSNTYVMAGALAKTWQPGDEVVLSRLDHDADVRPWVQAAARAGAVVRWADVDPATAELPVEQYDRLLTDRTRLVAVTAASNAVGTRPDVRGIADRAHAVGAVVHVDGVHATPHLATDVRELGADLYATSAYKWYGPHVGCTVGDPALLETLRPDKLLPSSDAVPDRFEHGTPSFAAHAGVAAAVDWIAGHGHGATRRERVLSAMATIAEHEARVFARLLDGLDALDGVTLVAAPARRTPTVAFTVDGRSPQEVGTALGERGIAVWAGNYYAVELMTALGLEGTGGAVRAGVVCSTTDDEVDRLLTALQDVL</sequence>
<dbReference type="GO" id="GO:0031071">
    <property type="term" value="F:cysteine desulfurase activity"/>
    <property type="evidence" value="ECO:0007669"/>
    <property type="project" value="UniProtKB-EC"/>
</dbReference>
<dbReference type="EC" id="2.8.1.7" evidence="2"/>